<keyword evidence="4" id="KW-1185">Reference proteome</keyword>
<organism evidence="3 4">
    <name type="scientific">Rhodococcus wratislaviensis NBRC 100605</name>
    <dbReference type="NCBI Taxonomy" id="1219028"/>
    <lineage>
        <taxon>Bacteria</taxon>
        <taxon>Bacillati</taxon>
        <taxon>Actinomycetota</taxon>
        <taxon>Actinomycetes</taxon>
        <taxon>Mycobacteriales</taxon>
        <taxon>Nocardiaceae</taxon>
        <taxon>Rhodococcus</taxon>
    </lineage>
</organism>
<comment type="caution">
    <text evidence="3">The sequence shown here is derived from an EMBL/GenBank/DDBJ whole genome shotgun (WGS) entry which is preliminary data.</text>
</comment>
<evidence type="ECO:0000256" key="2">
    <source>
        <dbReference type="SAM" id="Phobius"/>
    </source>
</evidence>
<keyword evidence="2" id="KW-1133">Transmembrane helix</keyword>
<dbReference type="InterPro" id="IPR039708">
    <property type="entry name" value="MT1774/Rv1733c-like"/>
</dbReference>
<keyword evidence="2" id="KW-0472">Membrane</keyword>
<evidence type="ECO:0000313" key="4">
    <source>
        <dbReference type="Proteomes" id="UP000019491"/>
    </source>
</evidence>
<feature type="region of interest" description="Disordered" evidence="1">
    <location>
        <begin position="1"/>
        <end position="31"/>
    </location>
</feature>
<name>X0PZ33_RHOWR</name>
<dbReference type="PANTHER" id="PTHR42305:SF1">
    <property type="entry name" value="MEMBRANE PROTEIN RV1733C-RELATED"/>
    <property type="match status" value="1"/>
</dbReference>
<dbReference type="RefSeq" id="WP_306303786.1">
    <property type="nucleotide sequence ID" value="NZ_BAWF01000060.1"/>
</dbReference>
<proteinExistence type="predicted"/>
<accession>X0PZ33</accession>
<sequence length="129" mass="13755">MHQVPAALLEDTRPAPDTPETSLRPAGTENDVLARWSTPHGERTAAVPTTGPANAGQTITISVDADGNLTEPLPSSRDNTITAVSAAIGVWALAAGTVLLPTALAHALLHRNRLQHWAHEWQHFDTPPR</sequence>
<dbReference type="AlphaFoldDB" id="X0PZ33"/>
<evidence type="ECO:0000256" key="1">
    <source>
        <dbReference type="SAM" id="MobiDB-lite"/>
    </source>
</evidence>
<dbReference type="EMBL" id="BAWF01000060">
    <property type="protein sequence ID" value="GAF48818.1"/>
    <property type="molecule type" value="Genomic_DNA"/>
</dbReference>
<reference evidence="3 4" key="1">
    <citation type="submission" date="2014-02" db="EMBL/GenBank/DDBJ databases">
        <title>Whole genome shotgun sequence of Rhodococcus wratislaviensis NBRC 100605.</title>
        <authorList>
            <person name="Hosoyama A."/>
            <person name="Tsuchikane K."/>
            <person name="Yoshida I."/>
            <person name="Ohji S."/>
            <person name="Ichikawa N."/>
            <person name="Yamazoe A."/>
            <person name="Fujita N."/>
        </authorList>
    </citation>
    <scope>NUCLEOTIDE SEQUENCE [LARGE SCALE GENOMIC DNA]</scope>
    <source>
        <strain evidence="3 4">NBRC 100605</strain>
    </source>
</reference>
<protein>
    <submittedName>
        <fullName evidence="3">Uncharacterized protein</fullName>
    </submittedName>
</protein>
<dbReference type="PANTHER" id="PTHR42305">
    <property type="entry name" value="MEMBRANE PROTEIN RV1733C-RELATED"/>
    <property type="match status" value="1"/>
</dbReference>
<dbReference type="Proteomes" id="UP000019491">
    <property type="component" value="Unassembled WGS sequence"/>
</dbReference>
<evidence type="ECO:0000313" key="3">
    <source>
        <dbReference type="EMBL" id="GAF48818.1"/>
    </source>
</evidence>
<keyword evidence="2" id="KW-0812">Transmembrane</keyword>
<gene>
    <name evidence="3" type="ORF">RW1_060_00270</name>
</gene>
<feature type="transmembrane region" description="Helical" evidence="2">
    <location>
        <begin position="81"/>
        <end position="109"/>
    </location>
</feature>